<feature type="region of interest" description="Disordered" evidence="5">
    <location>
        <begin position="28"/>
        <end position="50"/>
    </location>
</feature>
<dbReference type="Gene3D" id="3.40.50.1980">
    <property type="entry name" value="Nitrogenase molybdenum iron protein domain"/>
    <property type="match status" value="2"/>
</dbReference>
<keyword evidence="8" id="KW-1185">Reference proteome</keyword>
<gene>
    <name evidence="7" type="ORF">J2T19_000650</name>
</gene>
<feature type="compositionally biased region" description="Polar residues" evidence="5">
    <location>
        <begin position="40"/>
        <end position="50"/>
    </location>
</feature>
<dbReference type="Proteomes" id="UP001233836">
    <property type="component" value="Unassembled WGS sequence"/>
</dbReference>
<comment type="similarity">
    <text evidence="2">Belongs to the bacterial solute-binding protein 8 family.</text>
</comment>
<dbReference type="PANTHER" id="PTHR30532:SF26">
    <property type="entry name" value="IRON(3+)-HYDROXAMATE-BINDING PROTEIN FHUD"/>
    <property type="match status" value="1"/>
</dbReference>
<sequence length="330" mass="37268">MRFKWLALISMILILLVITACGAKGQEVSTGSGQDRVESGATSQESNVKTVNSEMGEIEIPETPQRVVGLSVVYPEFLYALGIVPVAVQNYHDDFPSYLSEPFSNTMKMGIGKTPNFEAIMEASPDLIIAPAWWSQKDYDQLTLIAPTVLLQGRDDWRDELRDIAKIVNKEEQAEQVIQDLVEKEKIAADTLNKLIGDETVLYIRVMEKEIVMHGENIDRGNFVHKRLGMKPVPNFPQSEKAMSVSLEVLPEYDADHLIVQLDDETNPEIKKKFEQMLSTSLWKNLKAVKEDHVYMVGGKEWFNLGMAPLADSYVIDDIVAAFEEKNEFR</sequence>
<keyword evidence="3" id="KW-0813">Transport</keyword>
<dbReference type="InterPro" id="IPR002491">
    <property type="entry name" value="ABC_transptr_periplasmic_BD"/>
</dbReference>
<comment type="subcellular location">
    <subcellularLocation>
        <location evidence="1">Cell envelope</location>
    </subcellularLocation>
</comment>
<accession>A0ABT9W7I9</accession>
<dbReference type="PROSITE" id="PS50983">
    <property type="entry name" value="FE_B12_PBP"/>
    <property type="match status" value="1"/>
</dbReference>
<proteinExistence type="inferred from homology"/>
<evidence type="ECO:0000256" key="1">
    <source>
        <dbReference type="ARBA" id="ARBA00004196"/>
    </source>
</evidence>
<dbReference type="InterPro" id="IPR051313">
    <property type="entry name" value="Bact_iron-sidero_bind"/>
</dbReference>
<dbReference type="PANTHER" id="PTHR30532">
    <property type="entry name" value="IRON III DICITRATE-BINDING PERIPLASMIC PROTEIN"/>
    <property type="match status" value="1"/>
</dbReference>
<dbReference type="RefSeq" id="WP_307213048.1">
    <property type="nucleotide sequence ID" value="NZ_JAUSTI010000001.1"/>
</dbReference>
<protein>
    <submittedName>
        <fullName evidence="7">Iron complex transport system substrate-binding protein</fullName>
    </submittedName>
</protein>
<dbReference type="SUPFAM" id="SSF53807">
    <property type="entry name" value="Helical backbone' metal receptor"/>
    <property type="match status" value="1"/>
</dbReference>
<dbReference type="EMBL" id="JAUSTI010000001">
    <property type="protein sequence ID" value="MDQ0169213.1"/>
    <property type="molecule type" value="Genomic_DNA"/>
</dbReference>
<dbReference type="Pfam" id="PF01497">
    <property type="entry name" value="Peripla_BP_2"/>
    <property type="match status" value="1"/>
</dbReference>
<dbReference type="PROSITE" id="PS51257">
    <property type="entry name" value="PROKAR_LIPOPROTEIN"/>
    <property type="match status" value="1"/>
</dbReference>
<feature type="domain" description="Fe/B12 periplasmic-binding" evidence="6">
    <location>
        <begin position="66"/>
        <end position="327"/>
    </location>
</feature>
<reference evidence="7 8" key="1">
    <citation type="submission" date="2023-07" db="EMBL/GenBank/DDBJ databases">
        <title>Sorghum-associated microbial communities from plants grown in Nebraska, USA.</title>
        <authorList>
            <person name="Schachtman D."/>
        </authorList>
    </citation>
    <scope>NUCLEOTIDE SEQUENCE [LARGE SCALE GENOMIC DNA]</scope>
    <source>
        <strain evidence="7 8">DS1314</strain>
    </source>
</reference>
<evidence type="ECO:0000256" key="2">
    <source>
        <dbReference type="ARBA" id="ARBA00008814"/>
    </source>
</evidence>
<evidence type="ECO:0000256" key="4">
    <source>
        <dbReference type="ARBA" id="ARBA00022729"/>
    </source>
</evidence>
<evidence type="ECO:0000313" key="7">
    <source>
        <dbReference type="EMBL" id="MDQ0169213.1"/>
    </source>
</evidence>
<evidence type="ECO:0000259" key="6">
    <source>
        <dbReference type="PROSITE" id="PS50983"/>
    </source>
</evidence>
<evidence type="ECO:0000313" key="8">
    <source>
        <dbReference type="Proteomes" id="UP001233836"/>
    </source>
</evidence>
<comment type="caution">
    <text evidence="7">The sequence shown here is derived from an EMBL/GenBank/DDBJ whole genome shotgun (WGS) entry which is preliminary data.</text>
</comment>
<evidence type="ECO:0000256" key="5">
    <source>
        <dbReference type="SAM" id="MobiDB-lite"/>
    </source>
</evidence>
<evidence type="ECO:0000256" key="3">
    <source>
        <dbReference type="ARBA" id="ARBA00022448"/>
    </source>
</evidence>
<keyword evidence="4" id="KW-0732">Signal</keyword>
<name>A0ABT9W7I9_9BACL</name>
<organism evidence="7 8">
    <name type="scientific">Paenibacillus tundrae</name>
    <dbReference type="NCBI Taxonomy" id="528187"/>
    <lineage>
        <taxon>Bacteria</taxon>
        <taxon>Bacillati</taxon>
        <taxon>Bacillota</taxon>
        <taxon>Bacilli</taxon>
        <taxon>Bacillales</taxon>
        <taxon>Paenibacillaceae</taxon>
        <taxon>Paenibacillus</taxon>
    </lineage>
</organism>